<protein>
    <submittedName>
        <fullName evidence="1">Uncharacterized protein</fullName>
    </submittedName>
</protein>
<dbReference type="EMBL" id="CAJNOC010008802">
    <property type="protein sequence ID" value="CAF1120853.1"/>
    <property type="molecule type" value="Genomic_DNA"/>
</dbReference>
<reference evidence="1" key="1">
    <citation type="submission" date="2021-02" db="EMBL/GenBank/DDBJ databases">
        <authorList>
            <person name="Nowell W R."/>
        </authorList>
    </citation>
    <scope>NUCLEOTIDE SEQUENCE</scope>
    <source>
        <strain evidence="1">Ploen Becks lab</strain>
    </source>
</reference>
<gene>
    <name evidence="1" type="ORF">OXX778_LOCUS22036</name>
</gene>
<dbReference type="AlphaFoldDB" id="A0A814QJX7"/>
<evidence type="ECO:0000313" key="1">
    <source>
        <dbReference type="EMBL" id="CAF1120853.1"/>
    </source>
</evidence>
<sequence>MKQKNYFEWFDDELYTARSIRDRFYKIYAKSHSSNDHQNFIQAKYEFKKLNDQKMIDYFQNKSPRDFKSSKKFWEFYSRSLVMRKNKANQHITTEIKYENEKANSN</sequence>
<evidence type="ECO:0000313" key="2">
    <source>
        <dbReference type="Proteomes" id="UP000663879"/>
    </source>
</evidence>
<dbReference type="Proteomes" id="UP000663879">
    <property type="component" value="Unassembled WGS sequence"/>
</dbReference>
<name>A0A814QJX7_9BILA</name>
<comment type="caution">
    <text evidence="1">The sequence shown here is derived from an EMBL/GenBank/DDBJ whole genome shotgun (WGS) entry which is preliminary data.</text>
</comment>
<keyword evidence="2" id="KW-1185">Reference proteome</keyword>
<accession>A0A814QJX7</accession>
<feature type="non-terminal residue" evidence="1">
    <location>
        <position position="106"/>
    </location>
</feature>
<proteinExistence type="predicted"/>
<organism evidence="1 2">
    <name type="scientific">Brachionus calyciflorus</name>
    <dbReference type="NCBI Taxonomy" id="104777"/>
    <lineage>
        <taxon>Eukaryota</taxon>
        <taxon>Metazoa</taxon>
        <taxon>Spiralia</taxon>
        <taxon>Gnathifera</taxon>
        <taxon>Rotifera</taxon>
        <taxon>Eurotatoria</taxon>
        <taxon>Monogononta</taxon>
        <taxon>Pseudotrocha</taxon>
        <taxon>Ploima</taxon>
        <taxon>Brachionidae</taxon>
        <taxon>Brachionus</taxon>
    </lineage>
</organism>